<dbReference type="SUPFAM" id="SSF49785">
    <property type="entry name" value="Galactose-binding domain-like"/>
    <property type="match status" value="1"/>
</dbReference>
<feature type="domain" description="Beta-mannosidase-like galactose-binding" evidence="9">
    <location>
        <begin position="11"/>
        <end position="176"/>
    </location>
</feature>
<accession>A0A084JPW6</accession>
<evidence type="ECO:0000259" key="8">
    <source>
        <dbReference type="Pfam" id="PF17753"/>
    </source>
</evidence>
<dbReference type="GO" id="GO:0006516">
    <property type="term" value="P:glycoprotein catabolic process"/>
    <property type="evidence" value="ECO:0007669"/>
    <property type="project" value="TreeGrafter"/>
</dbReference>
<organism evidence="10 11">
    <name type="scientific">Lacrimispora celerecrescens</name>
    <dbReference type="NCBI Taxonomy" id="29354"/>
    <lineage>
        <taxon>Bacteria</taxon>
        <taxon>Bacillati</taxon>
        <taxon>Bacillota</taxon>
        <taxon>Clostridia</taxon>
        <taxon>Lachnospirales</taxon>
        <taxon>Lachnospiraceae</taxon>
        <taxon>Lacrimispora</taxon>
    </lineage>
</organism>
<keyword evidence="6" id="KW-0326">Glycosidase</keyword>
<dbReference type="PANTHER" id="PTHR43730">
    <property type="entry name" value="BETA-MANNOSIDASE"/>
    <property type="match status" value="1"/>
</dbReference>
<dbReference type="InterPro" id="IPR006102">
    <property type="entry name" value="Ig-like_GH2"/>
</dbReference>
<dbReference type="Gene3D" id="2.60.40.10">
    <property type="entry name" value="Immunoglobulins"/>
    <property type="match status" value="2"/>
</dbReference>
<keyword evidence="5" id="KW-0325">Glycoprotein</keyword>
<evidence type="ECO:0000259" key="7">
    <source>
        <dbReference type="Pfam" id="PF00703"/>
    </source>
</evidence>
<sequence>MNKLLLNQGWRLDYEGETLNTQIPFSLYYDLLNHKRIDDPFYRDNATLLTSLSEKDYTYRNDFIFKEEIEEKKQYFLHFDRVDTISNVYLNDIHVGYTDNMFCTFEFPVNHALKKGTNHLRVEFESPIHYMNEQIEKNGRIPCNTDTLDGFPYLRKSSCMSGWDWAPRLPDMGIYKEASVVVVEKGRLSNVHIRQQHMDGRVTLNLFTEHDINGAMTGDAEKIETLVRITDPEGRLNIYGNSPENIDIENPKVWWPNGLGDQPLYQVEVEFYIGGELQDVYSTRIGLRTMTMAVEKDEWGESFAHEVNGVKVFAMGADYIPEDCLVPRVNRETTKKLLTQCIRANYNAVRVWGGGYYPDDDFFDLCDEMGLVVWQDGMFCCSTYLLTPEFEENITKELVQNVRRLRHHACLGLWSGNNELEELILAGEYGSFEETVSLRADYIKIFEYIIPKIIKSEDPDTFYWPSSPSSGGGYDFPNDPNRGDAHYWAVWHGFKPFTEYRKQMFRYASEFGFEAMPAYKTIESFTSEEDRNLFSYVMERHQRSNMGYAKMMNYMAQTFLYPTDLKTLVYASQLMQGEAMKYAVEHWRRHRGRCMGAIVWQLNDCWPVTSWSSIDYFGRWKALHYYEKRFFAPIMISCKEEGQLSQNPNINTRPYPLEKSFRLNVANETMNEQLVKVRYSLRNAKSEIIGKEMLVERKVSAMSTIWLDKVDCPEASLYEDHVHFVCEQDGVVISEGTAIFTMPKFYRYEQPKLSWRMEGADIIITAEAYAKSVEILNENEDLVLTDNYFDMEAGEKRVSIISGSLKGLRLRSVYDIR</sequence>
<dbReference type="EC" id="3.2.1.25" evidence="3"/>
<dbReference type="Pfam" id="PF17753">
    <property type="entry name" value="Ig_mannosidase"/>
    <property type="match status" value="1"/>
</dbReference>
<evidence type="ECO:0000256" key="2">
    <source>
        <dbReference type="ARBA" id="ARBA00007401"/>
    </source>
</evidence>
<dbReference type="EMBL" id="JPME01000008">
    <property type="protein sequence ID" value="KEZ91000.1"/>
    <property type="molecule type" value="Genomic_DNA"/>
</dbReference>
<dbReference type="Pfam" id="PF00703">
    <property type="entry name" value="Glyco_hydro_2"/>
    <property type="match status" value="1"/>
</dbReference>
<dbReference type="SUPFAM" id="SSF51445">
    <property type="entry name" value="(Trans)glycosidases"/>
    <property type="match status" value="1"/>
</dbReference>
<feature type="domain" description="Beta-mannosidase Ig-fold" evidence="8">
    <location>
        <begin position="750"/>
        <end position="815"/>
    </location>
</feature>
<dbReference type="STRING" id="29354.IO98_06390"/>
<dbReference type="GO" id="GO:0005975">
    <property type="term" value="P:carbohydrate metabolic process"/>
    <property type="evidence" value="ECO:0007669"/>
    <property type="project" value="InterPro"/>
</dbReference>
<evidence type="ECO:0000313" key="10">
    <source>
        <dbReference type="EMBL" id="KEZ91000.1"/>
    </source>
</evidence>
<dbReference type="FunFam" id="3.20.20.80:FF:000050">
    <property type="entry name" value="Beta-mannosidase B"/>
    <property type="match status" value="1"/>
</dbReference>
<evidence type="ECO:0000256" key="3">
    <source>
        <dbReference type="ARBA" id="ARBA00012754"/>
    </source>
</evidence>
<dbReference type="GO" id="GO:0004567">
    <property type="term" value="F:beta-mannosidase activity"/>
    <property type="evidence" value="ECO:0007669"/>
    <property type="project" value="UniProtKB-EC"/>
</dbReference>
<name>A0A084JPW6_9FIRM</name>
<evidence type="ECO:0000313" key="11">
    <source>
        <dbReference type="Proteomes" id="UP000028525"/>
    </source>
</evidence>
<dbReference type="Pfam" id="PF22666">
    <property type="entry name" value="Glyco_hydro_2_N2"/>
    <property type="match status" value="1"/>
</dbReference>
<comment type="catalytic activity">
    <reaction evidence="1">
        <text>Hydrolysis of terminal, non-reducing beta-D-mannose residues in beta-D-mannosides.</text>
        <dbReference type="EC" id="3.2.1.25"/>
    </reaction>
</comment>
<dbReference type="InterPro" id="IPR008979">
    <property type="entry name" value="Galactose-bd-like_sf"/>
</dbReference>
<dbReference type="SUPFAM" id="SSF49303">
    <property type="entry name" value="beta-Galactosidase/glucuronidase domain"/>
    <property type="match status" value="2"/>
</dbReference>
<feature type="domain" description="Glycoside hydrolase family 2 immunoglobulin-like beta-sandwich" evidence="7">
    <location>
        <begin position="229"/>
        <end position="288"/>
    </location>
</feature>
<evidence type="ECO:0000256" key="4">
    <source>
        <dbReference type="ARBA" id="ARBA00022801"/>
    </source>
</evidence>
<evidence type="ECO:0000256" key="5">
    <source>
        <dbReference type="ARBA" id="ARBA00023180"/>
    </source>
</evidence>
<dbReference type="InterPro" id="IPR036156">
    <property type="entry name" value="Beta-gal/glucu_dom_sf"/>
</dbReference>
<dbReference type="InterPro" id="IPR041625">
    <property type="entry name" value="Beta-mannosidase_Ig"/>
</dbReference>
<dbReference type="RefSeq" id="WP_038279151.1">
    <property type="nucleotide sequence ID" value="NZ_JPME01000008.1"/>
</dbReference>
<dbReference type="AlphaFoldDB" id="A0A084JPW6"/>
<evidence type="ECO:0000256" key="6">
    <source>
        <dbReference type="ARBA" id="ARBA00023295"/>
    </source>
</evidence>
<protein>
    <recommendedName>
        <fullName evidence="3">beta-mannosidase</fullName>
        <ecNumber evidence="3">3.2.1.25</ecNumber>
    </recommendedName>
</protein>
<dbReference type="InterPro" id="IPR054593">
    <property type="entry name" value="Beta-mannosidase-like_N2"/>
</dbReference>
<dbReference type="InterPro" id="IPR017853">
    <property type="entry name" value="GH"/>
</dbReference>
<proteinExistence type="inferred from homology"/>
<comment type="caution">
    <text evidence="10">The sequence shown here is derived from an EMBL/GenBank/DDBJ whole genome shotgun (WGS) entry which is preliminary data.</text>
</comment>
<keyword evidence="4 10" id="KW-0378">Hydrolase</keyword>
<evidence type="ECO:0000259" key="9">
    <source>
        <dbReference type="Pfam" id="PF22666"/>
    </source>
</evidence>
<dbReference type="InterPro" id="IPR013783">
    <property type="entry name" value="Ig-like_fold"/>
</dbReference>
<dbReference type="Gene3D" id="2.60.120.260">
    <property type="entry name" value="Galactose-binding domain-like"/>
    <property type="match status" value="1"/>
</dbReference>
<dbReference type="PANTHER" id="PTHR43730:SF1">
    <property type="entry name" value="BETA-MANNOSIDASE"/>
    <property type="match status" value="1"/>
</dbReference>
<comment type="similarity">
    <text evidence="2">Belongs to the glycosyl hydrolase 2 family.</text>
</comment>
<dbReference type="Proteomes" id="UP000028525">
    <property type="component" value="Unassembled WGS sequence"/>
</dbReference>
<evidence type="ECO:0000256" key="1">
    <source>
        <dbReference type="ARBA" id="ARBA00000829"/>
    </source>
</evidence>
<gene>
    <name evidence="10" type="ORF">IO98_06390</name>
</gene>
<dbReference type="OrthoDB" id="9801077at2"/>
<dbReference type="Gene3D" id="3.20.20.80">
    <property type="entry name" value="Glycosidases"/>
    <property type="match status" value="1"/>
</dbReference>
<keyword evidence="11" id="KW-1185">Reference proteome</keyword>
<reference evidence="10 11" key="1">
    <citation type="submission" date="2014-07" db="EMBL/GenBank/DDBJ databases">
        <title>Draft genome of Clostridium celerecrescens 152B isolated from sediments associated with methane hydrate from Krishna Godavari basin.</title>
        <authorList>
            <person name="Honkalas V.S."/>
            <person name="Dabir A.P."/>
            <person name="Arora P."/>
            <person name="Dhakephalkar P.K."/>
        </authorList>
    </citation>
    <scope>NUCLEOTIDE SEQUENCE [LARGE SCALE GENOMIC DNA]</scope>
    <source>
        <strain evidence="10 11">152B</strain>
    </source>
</reference>
<dbReference type="InterPro" id="IPR050887">
    <property type="entry name" value="Beta-mannosidase_GH2"/>
</dbReference>